<keyword evidence="3" id="KW-1185">Reference proteome</keyword>
<dbReference type="Proteomes" id="UP000289784">
    <property type="component" value="Unassembled WGS sequence"/>
</dbReference>
<proteinExistence type="predicted"/>
<protein>
    <recommendedName>
        <fullName evidence="4">Transmembrane protein</fullName>
    </recommendedName>
</protein>
<feature type="transmembrane region" description="Helical" evidence="1">
    <location>
        <begin position="160"/>
        <end position="183"/>
    </location>
</feature>
<evidence type="ECO:0000313" key="2">
    <source>
        <dbReference type="EMBL" id="RXR03518.1"/>
    </source>
</evidence>
<dbReference type="RefSeq" id="WP_129471830.1">
    <property type="nucleotide sequence ID" value="NZ_SAWZ01000007.1"/>
</dbReference>
<reference evidence="2 3" key="1">
    <citation type="submission" date="2019-01" db="EMBL/GenBank/DDBJ databases">
        <title>Pseudoxanthomonas composti sp. nov., isolated from compost.</title>
        <authorList>
            <person name="Yang G."/>
        </authorList>
    </citation>
    <scope>NUCLEOTIDE SEQUENCE [LARGE SCALE GENOMIC DNA]</scope>
    <source>
        <strain evidence="2 3">GSS15</strain>
    </source>
</reference>
<name>A0A4Q1JT99_9GAMM</name>
<keyword evidence="1" id="KW-0472">Membrane</keyword>
<keyword evidence="1" id="KW-0812">Transmembrane</keyword>
<keyword evidence="1" id="KW-1133">Transmembrane helix</keyword>
<dbReference type="EMBL" id="SAWZ01000007">
    <property type="protein sequence ID" value="RXR03518.1"/>
    <property type="molecule type" value="Genomic_DNA"/>
</dbReference>
<evidence type="ECO:0000313" key="3">
    <source>
        <dbReference type="Proteomes" id="UP000289784"/>
    </source>
</evidence>
<organism evidence="2 3">
    <name type="scientific">Pseudoxanthomonas composti</name>
    <dbReference type="NCBI Taxonomy" id="2137479"/>
    <lineage>
        <taxon>Bacteria</taxon>
        <taxon>Pseudomonadati</taxon>
        <taxon>Pseudomonadota</taxon>
        <taxon>Gammaproteobacteria</taxon>
        <taxon>Lysobacterales</taxon>
        <taxon>Lysobacteraceae</taxon>
        <taxon>Pseudoxanthomonas</taxon>
    </lineage>
</organism>
<feature type="transmembrane region" description="Helical" evidence="1">
    <location>
        <begin position="87"/>
        <end position="106"/>
    </location>
</feature>
<comment type="caution">
    <text evidence="2">The sequence shown here is derived from an EMBL/GenBank/DDBJ whole genome shotgun (WGS) entry which is preliminary data.</text>
</comment>
<evidence type="ECO:0000256" key="1">
    <source>
        <dbReference type="SAM" id="Phobius"/>
    </source>
</evidence>
<accession>A0A4Q1JT99</accession>
<evidence type="ECO:0008006" key="4">
    <source>
        <dbReference type="Google" id="ProtNLM"/>
    </source>
</evidence>
<gene>
    <name evidence="2" type="ORF">EPA99_13890</name>
</gene>
<feature type="transmembrane region" description="Helical" evidence="1">
    <location>
        <begin position="63"/>
        <end position="81"/>
    </location>
</feature>
<sequence length="187" mass="19694">MHQAKPRLRSSTPVGDERDAAAERLAAQAIDAATAPNASSLPAPGVMLAWLHLSIPVRTMSSLVLLLATGALLMPLVSGGTTMASPVAWPLLLCAGLGVVQLYAALRVQFSADLAGALLQDPEPDEAAETVDAMLSQLGVTARPPAPPTMASRWPMLRRWLRVQMGTATVQLAVLMFALWQAVQLAV</sequence>
<dbReference type="AlphaFoldDB" id="A0A4Q1JT99"/>